<feature type="region of interest" description="Disordered" evidence="1">
    <location>
        <begin position="277"/>
        <end position="352"/>
    </location>
</feature>
<evidence type="ECO:0000313" key="2">
    <source>
        <dbReference type="Ensembl" id="ENSSHBP00005008743.1"/>
    </source>
</evidence>
<feature type="region of interest" description="Disordered" evidence="1">
    <location>
        <begin position="183"/>
        <end position="224"/>
    </location>
</feature>
<dbReference type="PANTHER" id="PTHR13475">
    <property type="entry name" value="NEUGRIN"/>
    <property type="match status" value="1"/>
</dbReference>
<reference evidence="2 3" key="1">
    <citation type="submission" date="2019-11" db="EMBL/GenBank/DDBJ databases">
        <title>Strigops habroptila (kakapo) genome, bStrHab1, primary haplotype, v2.</title>
        <authorList>
            <person name="Jarvis E.D."/>
            <person name="Howard J."/>
            <person name="Rhie A."/>
            <person name="Phillippy A."/>
            <person name="Korlach J."/>
            <person name="Digby A."/>
            <person name="Iorns D."/>
            <person name="Eason D."/>
            <person name="Robertson B."/>
            <person name="Raemaekers T."/>
            <person name="Howe K."/>
            <person name="Lewin H."/>
            <person name="Damas J."/>
            <person name="Hastie A."/>
            <person name="Tracey A."/>
            <person name="Chow W."/>
            <person name="Fedrigo O."/>
        </authorList>
    </citation>
    <scope>NUCLEOTIDE SEQUENCE [LARGE SCALE GENOMIC DNA]</scope>
</reference>
<keyword evidence="3" id="KW-1185">Reference proteome</keyword>
<feature type="compositionally biased region" description="Low complexity" evidence="1">
    <location>
        <begin position="189"/>
        <end position="198"/>
    </location>
</feature>
<feature type="compositionally biased region" description="Basic and acidic residues" evidence="1">
    <location>
        <begin position="1"/>
        <end position="21"/>
    </location>
</feature>
<dbReference type="PANTHER" id="PTHR13475:SF3">
    <property type="entry name" value="NEUGRIN"/>
    <property type="match status" value="1"/>
</dbReference>
<feature type="region of interest" description="Disordered" evidence="1">
    <location>
        <begin position="383"/>
        <end position="415"/>
    </location>
</feature>
<organism evidence="2 3">
    <name type="scientific">Strigops habroptila</name>
    <name type="common">Kakapo</name>
    <dbReference type="NCBI Taxonomy" id="2489341"/>
    <lineage>
        <taxon>Eukaryota</taxon>
        <taxon>Metazoa</taxon>
        <taxon>Chordata</taxon>
        <taxon>Craniata</taxon>
        <taxon>Vertebrata</taxon>
        <taxon>Euteleostomi</taxon>
        <taxon>Archelosauria</taxon>
        <taxon>Archosauria</taxon>
        <taxon>Dinosauria</taxon>
        <taxon>Saurischia</taxon>
        <taxon>Theropoda</taxon>
        <taxon>Coelurosauria</taxon>
        <taxon>Aves</taxon>
        <taxon>Neognathae</taxon>
        <taxon>Neoaves</taxon>
        <taxon>Telluraves</taxon>
        <taxon>Australaves</taxon>
        <taxon>Psittaciformes</taxon>
        <taxon>Psittacidae</taxon>
        <taxon>Strigops</taxon>
    </lineage>
</organism>
<dbReference type="InterPro" id="IPR010487">
    <property type="entry name" value="NGRN/Rrg9"/>
</dbReference>
<reference evidence="2" key="2">
    <citation type="submission" date="2025-08" db="UniProtKB">
        <authorList>
            <consortium name="Ensembl"/>
        </authorList>
    </citation>
    <scope>IDENTIFICATION</scope>
</reference>
<evidence type="ECO:0000256" key="1">
    <source>
        <dbReference type="SAM" id="MobiDB-lite"/>
    </source>
</evidence>
<dbReference type="Pfam" id="PF06413">
    <property type="entry name" value="Neugrin"/>
    <property type="match status" value="1"/>
</dbReference>
<protein>
    <submittedName>
        <fullName evidence="2">Uncharacterized protein</fullName>
    </submittedName>
</protein>
<dbReference type="AlphaFoldDB" id="A0A672U2M2"/>
<feature type="compositionally biased region" description="Basic residues" evidence="1">
    <location>
        <begin position="315"/>
        <end position="332"/>
    </location>
</feature>
<feature type="compositionally biased region" description="Polar residues" evidence="1">
    <location>
        <begin position="23"/>
        <end position="38"/>
    </location>
</feature>
<evidence type="ECO:0000313" key="3">
    <source>
        <dbReference type="Proteomes" id="UP000472266"/>
    </source>
</evidence>
<feature type="region of interest" description="Disordered" evidence="1">
    <location>
        <begin position="480"/>
        <end position="534"/>
    </location>
</feature>
<feature type="compositionally biased region" description="Basic and acidic residues" evidence="1">
    <location>
        <begin position="199"/>
        <end position="209"/>
    </location>
</feature>
<proteinExistence type="predicted"/>
<sequence>MKKKTERKEELHGESAGDKPRTRSTSTAPSARLTSRSSRIWDRKAQHMQVDSMQPQDIVENEEKKRVNALLQRENLIRSLGIIEQLSRLLPATETPADMQRSCPAHCKSQPQCHRDALGAFATLVPFSLLGHPLRPLGQQHTHSPRAEVQLPPSLGSGFAPALLLRGKRIPYTARQSLRAPNRGWLRGRAASAAAATRPRTEPEARQEGRQQLPAARSKAEACEAGRLSLSAGGWHPGSPASTGRDTGNDVFGCAAIPELPVSPASHRARPSLVRRVKSTGNGAEGTPRSAGGRGWLSPLHGWSLGHGSGPAARHGQHRHPTAGSHRARNQRGGRSGHPAGPRSAPGAVPRPVPVLRFPAMAALLRRGLRAAALLTGTPRRAAAAWRGGPEPPDPAMEEAERCGAAGPGRRGRGALNSLVRPRRRRDLGKERGAPERTLTWSAMEQMRFLRQELPEEWPLERLARGFGVSPDVVRRVLRSRGCPPPHRRLRQDRKALNAAPGSAPGPETGHEVRAPDGTLLYRVPWGGPGPGGL</sequence>
<dbReference type="InParanoid" id="A0A672U2M2"/>
<dbReference type="Proteomes" id="UP000472266">
    <property type="component" value="Chromosome 10"/>
</dbReference>
<dbReference type="Ensembl" id="ENSSHBT00005010536.1">
    <property type="protein sequence ID" value="ENSSHBP00005008743.1"/>
    <property type="gene ID" value="ENSSHBG00005007645.1"/>
</dbReference>
<accession>A0A672U2M2</accession>
<feature type="region of interest" description="Disordered" evidence="1">
    <location>
        <begin position="1"/>
        <end position="41"/>
    </location>
</feature>
<name>A0A672U2M2_STRHB</name>
<dbReference type="GO" id="GO:0005634">
    <property type="term" value="C:nucleus"/>
    <property type="evidence" value="ECO:0007669"/>
    <property type="project" value="TreeGrafter"/>
</dbReference>
<reference evidence="2" key="3">
    <citation type="submission" date="2025-09" db="UniProtKB">
        <authorList>
            <consortium name="Ensembl"/>
        </authorList>
    </citation>
    <scope>IDENTIFICATION</scope>
</reference>